<feature type="domain" description="EGF-like" evidence="8">
    <location>
        <begin position="59"/>
        <end position="100"/>
    </location>
</feature>
<dbReference type="PROSITE" id="PS00010">
    <property type="entry name" value="ASX_HYDROXYL"/>
    <property type="match status" value="4"/>
</dbReference>
<keyword evidence="1 6" id="KW-0245">EGF-like domain</keyword>
<feature type="domain" description="EGF-like" evidence="8">
    <location>
        <begin position="279"/>
        <end position="318"/>
    </location>
</feature>
<feature type="disulfide bond" evidence="6">
    <location>
        <begin position="402"/>
        <end position="419"/>
    </location>
</feature>
<dbReference type="SMART" id="SM00181">
    <property type="entry name" value="EGF"/>
    <property type="match status" value="8"/>
</dbReference>
<dbReference type="InterPro" id="IPR000152">
    <property type="entry name" value="EGF-type_Asp/Asn_hydroxyl_site"/>
</dbReference>
<keyword evidence="2" id="KW-0732">Signal</keyword>
<evidence type="ECO:0000259" key="8">
    <source>
        <dbReference type="PROSITE" id="PS50026"/>
    </source>
</evidence>
<dbReference type="FunFam" id="2.10.25.10:FF:000005">
    <property type="entry name" value="Fibrillin 2"/>
    <property type="match status" value="1"/>
</dbReference>
<feature type="disulfide bond" evidence="6">
    <location>
        <begin position="421"/>
        <end position="430"/>
    </location>
</feature>
<dbReference type="InterPro" id="IPR009030">
    <property type="entry name" value="Growth_fac_rcpt_cys_sf"/>
</dbReference>
<keyword evidence="3" id="KW-0677">Repeat</keyword>
<sequence>MGGFICTCMAGYSGDGVTCDDIDECINPSICQANSMCFNTNGSFQCICNTGYSGVNCTDINECNLGHDCGTGGTCANTDGSVTCNCASGYQLNATSIKCENINECLTNTDNCDANAACSDTIGSFTCACNTGYSGTGLSCTDIDECTLNTDNCHANANCANTIGSFTCACNTGFTGDGTLHCNVTGVFQLVMVSTFVFTSELQDTTSSAYTTLEATVRTQVTIKSRISIVIRTITFHRGSVIALLDVVVQQPGASLNDVVAQFDQTAGMNVFANPPTTTISPCVNLPCGNNSRCSAGTGANFECICDAGYFKSGGNCLPFVCANCHANASCGATTTPVTCTCNTGYTGNGTSCTNVNECLSSNPCTLATCRDTDGSFACDCNPGTQLLNSTHCVGQCTTGYCLNGARCLPSSVVGNPVCICTESFTGPRCDQPALFRTVAIVLGVIAGIVLIILIALVVFLCMRRRRRSMYIAKDI</sequence>
<dbReference type="Proteomes" id="UP000008144">
    <property type="component" value="Chromosome 1"/>
</dbReference>
<dbReference type="InterPro" id="IPR000742">
    <property type="entry name" value="EGF"/>
</dbReference>
<dbReference type="PROSITE" id="PS01187">
    <property type="entry name" value="EGF_CA"/>
    <property type="match status" value="3"/>
</dbReference>
<feature type="domain" description="EGF-like" evidence="8">
    <location>
        <begin position="1"/>
        <end position="20"/>
    </location>
</feature>
<dbReference type="HOGENOM" id="CLU_573575_0_0_1"/>
<dbReference type="GO" id="GO:0005576">
    <property type="term" value="C:extracellular region"/>
    <property type="evidence" value="ECO:0000318"/>
    <property type="project" value="GO_Central"/>
</dbReference>
<dbReference type="PANTHER" id="PTHR24050">
    <property type="entry name" value="PA14 DOMAIN-CONTAINING PROTEIN"/>
    <property type="match status" value="1"/>
</dbReference>
<feature type="disulfide bond" evidence="6">
    <location>
        <begin position="48"/>
        <end position="57"/>
    </location>
</feature>
<dbReference type="GeneTree" id="ENSGT00940000166199"/>
<dbReference type="PANTHER" id="PTHR24050:SF28">
    <property type="entry name" value="UROMODULIN-LIKE"/>
    <property type="match status" value="1"/>
</dbReference>
<keyword evidence="5" id="KW-0325">Glycoprotein</keyword>
<evidence type="ECO:0000256" key="1">
    <source>
        <dbReference type="ARBA" id="ARBA00022536"/>
    </source>
</evidence>
<feature type="domain" description="EGF-like" evidence="8">
    <location>
        <begin position="21"/>
        <end position="58"/>
    </location>
</feature>
<evidence type="ECO:0000256" key="6">
    <source>
        <dbReference type="PROSITE-ProRule" id="PRU00076"/>
    </source>
</evidence>
<feature type="domain" description="EGF-like" evidence="8">
    <location>
        <begin position="394"/>
        <end position="431"/>
    </location>
</feature>
<dbReference type="InterPro" id="IPR052235">
    <property type="entry name" value="Nephronectin_domain"/>
</dbReference>
<reference evidence="9" key="4">
    <citation type="submission" date="2025-09" db="UniProtKB">
        <authorList>
            <consortium name="Ensembl"/>
        </authorList>
    </citation>
    <scope>IDENTIFICATION</scope>
</reference>
<reference evidence="9" key="2">
    <citation type="journal article" date="2008" name="Genome Biol.">
        <title>Improved genome assembly and evidence-based global gene model set for the chordate Ciona intestinalis: new insight into intron and operon populations.</title>
        <authorList>
            <person name="Satou Y."/>
            <person name="Mineta K."/>
            <person name="Ogasawara M."/>
            <person name="Sasakura Y."/>
            <person name="Shoguchi E."/>
            <person name="Ueno K."/>
            <person name="Yamada L."/>
            <person name="Matsumoto J."/>
            <person name="Wasserscheid J."/>
            <person name="Dewar K."/>
            <person name="Wiley G.B."/>
            <person name="Macmil S.L."/>
            <person name="Roe B.A."/>
            <person name="Zeller R.W."/>
            <person name="Hastings K.E."/>
            <person name="Lemaire P."/>
            <person name="Lindquist E."/>
            <person name="Endo T."/>
            <person name="Hotta K."/>
            <person name="Inaba K."/>
        </authorList>
    </citation>
    <scope>NUCLEOTIDE SEQUENCE [LARGE SCALE GENOMIC DNA]</scope>
    <source>
        <strain evidence="9">wild type</strain>
    </source>
</reference>
<dbReference type="InParanoid" id="F6T0T4"/>
<dbReference type="Gene3D" id="2.10.25.10">
    <property type="entry name" value="Laminin"/>
    <property type="match status" value="8"/>
</dbReference>
<dbReference type="Ensembl" id="ENSCINT00000005855.3">
    <property type="protein sequence ID" value="ENSCINP00000005855.3"/>
    <property type="gene ID" value="ENSCING00000002879.3"/>
</dbReference>
<evidence type="ECO:0000256" key="7">
    <source>
        <dbReference type="SAM" id="Phobius"/>
    </source>
</evidence>
<feature type="transmembrane region" description="Helical" evidence="7">
    <location>
        <begin position="439"/>
        <end position="462"/>
    </location>
</feature>
<reference evidence="9" key="3">
    <citation type="submission" date="2025-08" db="UniProtKB">
        <authorList>
            <consortium name="Ensembl"/>
        </authorList>
    </citation>
    <scope>IDENTIFICATION</scope>
</reference>
<organism evidence="9 10">
    <name type="scientific">Ciona intestinalis</name>
    <name type="common">Transparent sea squirt</name>
    <name type="synonym">Ascidia intestinalis</name>
    <dbReference type="NCBI Taxonomy" id="7719"/>
    <lineage>
        <taxon>Eukaryota</taxon>
        <taxon>Metazoa</taxon>
        <taxon>Chordata</taxon>
        <taxon>Tunicata</taxon>
        <taxon>Ascidiacea</taxon>
        <taxon>Phlebobranchia</taxon>
        <taxon>Cionidae</taxon>
        <taxon>Ciona</taxon>
    </lineage>
</organism>
<dbReference type="InterPro" id="IPR024731">
    <property type="entry name" value="NELL2-like_EGF"/>
</dbReference>
<dbReference type="CDD" id="cd00054">
    <property type="entry name" value="EGF_CA"/>
    <property type="match status" value="5"/>
</dbReference>
<feature type="domain" description="EGF-like" evidence="8">
    <location>
        <begin position="142"/>
        <end position="183"/>
    </location>
</feature>
<dbReference type="PROSITE" id="PS00022">
    <property type="entry name" value="EGF_1"/>
    <property type="match status" value="2"/>
</dbReference>
<dbReference type="CDD" id="cd12087">
    <property type="entry name" value="TM_EGFR-like"/>
    <property type="match status" value="1"/>
</dbReference>
<dbReference type="EMBL" id="EAAA01000030">
    <property type="status" value="NOT_ANNOTATED_CDS"/>
    <property type="molecule type" value="Genomic_DNA"/>
</dbReference>
<dbReference type="GO" id="GO:0005509">
    <property type="term" value="F:calcium ion binding"/>
    <property type="evidence" value="ECO:0007669"/>
    <property type="project" value="InterPro"/>
</dbReference>
<evidence type="ECO:0000256" key="5">
    <source>
        <dbReference type="ARBA" id="ARBA00023180"/>
    </source>
</evidence>
<feature type="domain" description="EGF-like" evidence="8">
    <location>
        <begin position="355"/>
        <end position="391"/>
    </location>
</feature>
<dbReference type="Pfam" id="PF12947">
    <property type="entry name" value="EGF_3"/>
    <property type="match status" value="2"/>
</dbReference>
<evidence type="ECO:0000256" key="2">
    <source>
        <dbReference type="ARBA" id="ARBA00022729"/>
    </source>
</evidence>
<evidence type="ECO:0000256" key="3">
    <source>
        <dbReference type="ARBA" id="ARBA00022737"/>
    </source>
</evidence>
<dbReference type="SUPFAM" id="SSF57184">
    <property type="entry name" value="Growth factor receptor domain"/>
    <property type="match status" value="3"/>
</dbReference>
<dbReference type="PROSITE" id="PS01186">
    <property type="entry name" value="EGF_2"/>
    <property type="match status" value="6"/>
</dbReference>
<dbReference type="OMA" id="ANFECIC"/>
<accession>F6T0T4</accession>
<keyword evidence="7" id="KW-1133">Transmembrane helix</keyword>
<dbReference type="STRING" id="7719.ENSCINP00000005855"/>
<evidence type="ECO:0000313" key="10">
    <source>
        <dbReference type="Proteomes" id="UP000008144"/>
    </source>
</evidence>
<dbReference type="PROSITE" id="PS50026">
    <property type="entry name" value="EGF_3"/>
    <property type="match status" value="8"/>
</dbReference>
<evidence type="ECO:0000256" key="4">
    <source>
        <dbReference type="ARBA" id="ARBA00023157"/>
    </source>
</evidence>
<evidence type="ECO:0000313" key="9">
    <source>
        <dbReference type="Ensembl" id="ENSCINP00000005855.3"/>
    </source>
</evidence>
<dbReference type="FunFam" id="2.10.25.10:FF:000038">
    <property type="entry name" value="Fibrillin 2"/>
    <property type="match status" value="2"/>
</dbReference>
<keyword evidence="7" id="KW-0812">Transmembrane</keyword>
<dbReference type="AlphaFoldDB" id="F6T0T4"/>
<reference evidence="10" key="1">
    <citation type="journal article" date="2002" name="Science">
        <title>The draft genome of Ciona intestinalis: insights into chordate and vertebrate origins.</title>
        <authorList>
            <person name="Dehal P."/>
            <person name="Satou Y."/>
            <person name="Campbell R.K."/>
            <person name="Chapman J."/>
            <person name="Degnan B."/>
            <person name="De Tomaso A."/>
            <person name="Davidson B."/>
            <person name="Di Gregorio A."/>
            <person name="Gelpke M."/>
            <person name="Goodstein D.M."/>
            <person name="Harafuji N."/>
            <person name="Hastings K.E."/>
            <person name="Ho I."/>
            <person name="Hotta K."/>
            <person name="Huang W."/>
            <person name="Kawashima T."/>
            <person name="Lemaire P."/>
            <person name="Martinez D."/>
            <person name="Meinertzhagen I.A."/>
            <person name="Necula S."/>
            <person name="Nonaka M."/>
            <person name="Putnam N."/>
            <person name="Rash S."/>
            <person name="Saiga H."/>
            <person name="Satake M."/>
            <person name="Terry A."/>
            <person name="Yamada L."/>
            <person name="Wang H.G."/>
            <person name="Awazu S."/>
            <person name="Azumi K."/>
            <person name="Boore J."/>
            <person name="Branno M."/>
            <person name="Chin-Bow S."/>
            <person name="DeSantis R."/>
            <person name="Doyle S."/>
            <person name="Francino P."/>
            <person name="Keys D.N."/>
            <person name="Haga S."/>
            <person name="Hayashi H."/>
            <person name="Hino K."/>
            <person name="Imai K.S."/>
            <person name="Inaba K."/>
            <person name="Kano S."/>
            <person name="Kobayashi K."/>
            <person name="Kobayashi M."/>
            <person name="Lee B.I."/>
            <person name="Makabe K.W."/>
            <person name="Manohar C."/>
            <person name="Matassi G."/>
            <person name="Medina M."/>
            <person name="Mochizuki Y."/>
            <person name="Mount S."/>
            <person name="Morishita T."/>
            <person name="Miura S."/>
            <person name="Nakayama A."/>
            <person name="Nishizaka S."/>
            <person name="Nomoto H."/>
            <person name="Ohta F."/>
            <person name="Oishi K."/>
            <person name="Rigoutsos I."/>
            <person name="Sano M."/>
            <person name="Sasaki A."/>
            <person name="Sasakura Y."/>
            <person name="Shoguchi E."/>
            <person name="Shin-i T."/>
            <person name="Spagnuolo A."/>
            <person name="Stainier D."/>
            <person name="Suzuki M.M."/>
            <person name="Tassy O."/>
            <person name="Takatori N."/>
            <person name="Tokuoka M."/>
            <person name="Yagi K."/>
            <person name="Yoshizaki F."/>
            <person name="Wada S."/>
            <person name="Zhang C."/>
            <person name="Hyatt P.D."/>
            <person name="Larimer F."/>
            <person name="Detter C."/>
            <person name="Doggett N."/>
            <person name="Glavina T."/>
            <person name="Hawkins T."/>
            <person name="Richardson P."/>
            <person name="Lucas S."/>
            <person name="Kohara Y."/>
            <person name="Levine M."/>
            <person name="Satoh N."/>
            <person name="Rokhsar D.S."/>
        </authorList>
    </citation>
    <scope>NUCLEOTIDE SEQUENCE [LARGE SCALE GENOMIC DNA]</scope>
</reference>
<dbReference type="Pfam" id="PF07645">
    <property type="entry name" value="EGF_CA"/>
    <property type="match status" value="3"/>
</dbReference>
<protein>
    <recommendedName>
        <fullName evidence="8">EGF-like domain-containing protein</fullName>
    </recommendedName>
</protein>
<feature type="domain" description="EGF-like" evidence="8">
    <location>
        <begin position="101"/>
        <end position="141"/>
    </location>
</feature>
<keyword evidence="7" id="KW-0472">Membrane</keyword>
<comment type="caution">
    <text evidence="6">Lacks conserved residue(s) required for the propagation of feature annotation.</text>
</comment>
<dbReference type="InterPro" id="IPR018097">
    <property type="entry name" value="EGF_Ca-bd_CS"/>
</dbReference>
<dbReference type="SUPFAM" id="SSF57196">
    <property type="entry name" value="EGF/Laminin"/>
    <property type="match status" value="1"/>
</dbReference>
<dbReference type="SMART" id="SM00179">
    <property type="entry name" value="EGF_CA"/>
    <property type="match status" value="5"/>
</dbReference>
<proteinExistence type="predicted"/>
<keyword evidence="10" id="KW-1185">Reference proteome</keyword>
<dbReference type="InterPro" id="IPR001881">
    <property type="entry name" value="EGF-like_Ca-bd_dom"/>
</dbReference>
<dbReference type="InterPro" id="IPR049883">
    <property type="entry name" value="NOTCH1_EGF-like"/>
</dbReference>
<dbReference type="GO" id="GO:0005201">
    <property type="term" value="F:extracellular matrix structural constituent"/>
    <property type="evidence" value="ECO:0000318"/>
    <property type="project" value="GO_Central"/>
</dbReference>
<name>F6T0T4_CIOIN</name>
<keyword evidence="4 6" id="KW-1015">Disulfide bond</keyword>